<comment type="caution">
    <text evidence="1">The sequence shown here is derived from an EMBL/GenBank/DDBJ whole genome shotgun (WGS) entry which is preliminary data.</text>
</comment>
<name>A0ACC0I006_9ERIC</name>
<reference evidence="1 2" key="1">
    <citation type="journal article" date="2022" name="Plant J.">
        <title>Chromosome-level genome of Camellia lanceoleosa provides a valuable resource for understanding genome evolution and self-incompatibility.</title>
        <authorList>
            <person name="Gong W."/>
            <person name="Xiao S."/>
            <person name="Wang L."/>
            <person name="Liao Z."/>
            <person name="Chang Y."/>
            <person name="Mo W."/>
            <person name="Hu G."/>
            <person name="Li W."/>
            <person name="Zhao G."/>
            <person name="Zhu H."/>
            <person name="Hu X."/>
            <person name="Ji K."/>
            <person name="Xiang X."/>
            <person name="Song Q."/>
            <person name="Yuan D."/>
            <person name="Jin S."/>
            <person name="Zhang L."/>
        </authorList>
    </citation>
    <scope>NUCLEOTIDE SEQUENCE [LARGE SCALE GENOMIC DNA]</scope>
    <source>
        <strain evidence="1">SQ_2022a</strain>
    </source>
</reference>
<evidence type="ECO:0000313" key="1">
    <source>
        <dbReference type="EMBL" id="KAI8017561.1"/>
    </source>
</evidence>
<organism evidence="1 2">
    <name type="scientific">Camellia lanceoleosa</name>
    <dbReference type="NCBI Taxonomy" id="1840588"/>
    <lineage>
        <taxon>Eukaryota</taxon>
        <taxon>Viridiplantae</taxon>
        <taxon>Streptophyta</taxon>
        <taxon>Embryophyta</taxon>
        <taxon>Tracheophyta</taxon>
        <taxon>Spermatophyta</taxon>
        <taxon>Magnoliopsida</taxon>
        <taxon>eudicotyledons</taxon>
        <taxon>Gunneridae</taxon>
        <taxon>Pentapetalae</taxon>
        <taxon>asterids</taxon>
        <taxon>Ericales</taxon>
        <taxon>Theaceae</taxon>
        <taxon>Camellia</taxon>
    </lineage>
</organism>
<protein>
    <submittedName>
        <fullName evidence="1">Uncharacterized protein</fullName>
    </submittedName>
</protein>
<dbReference type="Proteomes" id="UP001060215">
    <property type="component" value="Chromosome 2"/>
</dbReference>
<gene>
    <name evidence="1" type="ORF">LOK49_LG04G02421</name>
</gene>
<accession>A0ACC0I006</accession>
<proteinExistence type="predicted"/>
<sequence length="121" mass="13074">MKQIQNTLCKNKKLMVKTRYSFGVSIRKAQNCVVRIHFHSLSLSIYICVCVCVCVCAGVNGTTSLDGDSNGSRRGVLKKVKDFLRKAQKGKGSYGGANIVHHRPQRSAAAAAASLLKGSFS</sequence>
<keyword evidence="2" id="KW-1185">Reference proteome</keyword>
<evidence type="ECO:0000313" key="2">
    <source>
        <dbReference type="Proteomes" id="UP001060215"/>
    </source>
</evidence>
<dbReference type="EMBL" id="CM045759">
    <property type="protein sequence ID" value="KAI8017561.1"/>
    <property type="molecule type" value="Genomic_DNA"/>
</dbReference>